<dbReference type="Gene3D" id="3.40.50.12780">
    <property type="entry name" value="N-terminal domain of ligase-like"/>
    <property type="match status" value="1"/>
</dbReference>
<dbReference type="Pfam" id="PF00501">
    <property type="entry name" value="AMP-binding"/>
    <property type="match status" value="1"/>
</dbReference>
<keyword evidence="1" id="KW-0472">Membrane</keyword>
<dbReference type="Pfam" id="PF00668">
    <property type="entry name" value="Condensation"/>
    <property type="match status" value="1"/>
</dbReference>
<dbReference type="InterPro" id="IPR036736">
    <property type="entry name" value="ACP-like_sf"/>
</dbReference>
<gene>
    <name evidence="5" type="ORF">ACFQ2S_17570</name>
</gene>
<feature type="transmembrane region" description="Helical" evidence="1">
    <location>
        <begin position="1291"/>
        <end position="1311"/>
    </location>
</feature>
<keyword evidence="1" id="KW-0812">Transmembrane</keyword>
<proteinExistence type="predicted"/>
<dbReference type="EMBL" id="JBHTJT010000038">
    <property type="protein sequence ID" value="MFD0981450.1"/>
    <property type="molecule type" value="Genomic_DNA"/>
</dbReference>
<dbReference type="InterPro" id="IPR042099">
    <property type="entry name" value="ANL_N_sf"/>
</dbReference>
<evidence type="ECO:0000259" key="4">
    <source>
        <dbReference type="Pfam" id="PF01757"/>
    </source>
</evidence>
<dbReference type="InterPro" id="IPR002656">
    <property type="entry name" value="Acyl_transf_3_dom"/>
</dbReference>
<dbReference type="PANTHER" id="PTHR45527">
    <property type="entry name" value="NONRIBOSOMAL PEPTIDE SYNTHETASE"/>
    <property type="match status" value="1"/>
</dbReference>
<dbReference type="InterPro" id="IPR000873">
    <property type="entry name" value="AMP-dep_synth/lig_dom"/>
</dbReference>
<feature type="transmembrane region" description="Helical" evidence="1">
    <location>
        <begin position="1060"/>
        <end position="1080"/>
    </location>
</feature>
<evidence type="ECO:0000313" key="6">
    <source>
        <dbReference type="Proteomes" id="UP001597108"/>
    </source>
</evidence>
<feature type="transmembrane region" description="Helical" evidence="1">
    <location>
        <begin position="1214"/>
        <end position="1231"/>
    </location>
</feature>
<dbReference type="Gene3D" id="1.10.1200.10">
    <property type="entry name" value="ACP-like"/>
    <property type="match status" value="1"/>
</dbReference>
<dbReference type="Gene3D" id="3.30.559.30">
    <property type="entry name" value="Nonribosomal peptide synthetase, condensation domain"/>
    <property type="match status" value="1"/>
</dbReference>
<dbReference type="InterPro" id="IPR023213">
    <property type="entry name" value="CAT-like_dom_sf"/>
</dbReference>
<feature type="transmembrane region" description="Helical" evidence="1">
    <location>
        <begin position="1190"/>
        <end position="1207"/>
    </location>
</feature>
<feature type="transmembrane region" description="Helical" evidence="1">
    <location>
        <begin position="1261"/>
        <end position="1279"/>
    </location>
</feature>
<feature type="domain" description="Acyltransferase 3" evidence="4">
    <location>
        <begin position="1006"/>
        <end position="1305"/>
    </location>
</feature>
<dbReference type="InterPro" id="IPR045851">
    <property type="entry name" value="AMP-bd_C_sf"/>
</dbReference>
<evidence type="ECO:0000313" key="5">
    <source>
        <dbReference type="EMBL" id="MFD0981450.1"/>
    </source>
</evidence>
<evidence type="ECO:0000259" key="2">
    <source>
        <dbReference type="Pfam" id="PF00501"/>
    </source>
</evidence>
<keyword evidence="1" id="KW-1133">Transmembrane helix</keyword>
<dbReference type="InterPro" id="IPR001242">
    <property type="entry name" value="Condensation_dom"/>
</dbReference>
<name>A0ABW3ITM1_9RHOB</name>
<feature type="transmembrane region" description="Helical" evidence="1">
    <location>
        <begin position="1155"/>
        <end position="1178"/>
    </location>
</feature>
<dbReference type="Pfam" id="PF01757">
    <property type="entry name" value="Acyl_transf_3"/>
    <property type="match status" value="1"/>
</dbReference>
<sequence length="1330" mass="142469">MREVAGDNQARYVLSELAGVGSYMIAMGHRVAGPLDEAVFRAAAQALVQRHAALRTRFELSGGVVHAVVSPDAPFRYHACRMEDQSFAGFRDWALPLVFDDVDPRQPGALVRVLVADLGDAWRFTIAAHHAITDGFSRGVMTRELLKLYAGEDLPPVGSYYDYTHVETAEPDAARAVDALVEALPAPVRLIGDGVESGTEVSAGHVLERDFDDLSAPLRRTAKALGATRFGFLSAVYALGLYGFSGETAVSSFFQAEGRKSLGAPNSVVGPFSHTLPLDLQVDLDRDFAAFARALSDRTRAAVALENAPVLDAVLAAGKAPDVSINMFPPAPRIVAGALEIGPREFLDRRTEFDLNLVWSEDRRVLTARAFHDRAQLSEGRTRQFLDLQARLLSAALREPERTCRSILAEARSGHESILPRETLAPEPARRIHADFFDHAVRAPDALAILTSRERISYRALADRARAVSAGLEAAGAGPQDRVAILASRDPALVAAMLGVSAHGASFAVVDASYPEARIRHMLDRLGARFVIEAGARLPEGLAGLTGVEPRGGGTVRGGAPRAAACHLFTSGTTGAPKLITHPDATLQRFLTWQAGMLALPEPPVTMMLAGIAHDPTLRDVFLPLSNGGAVAIPTPCEMADPSALRALLGRAGCSVLRLGPASARLLTTGLDGSGGFETLRAVFWGGERLPRRVVAQWQEQFPHVRQFNIFGTTETPQAFLFHEIQPGEARQRDIPIGRALSFAGARLLAGDGTPVSAGEVGELVAELADPVGGARDPFADHPGAPARRHFTGDLAFQTPEGEICFAGRRDGQVKINGFRVELGEIEAAAEALAGVQQASAVLREDRLRLFLLSEQGGITEPAVRSALARVLPAYMLPATILILPRFPATPNGKVDKDALVDMAQDAEATIGGAGEAPRGALEQQIAALFARHSGRGQVHRDQALADLGADSLATIEARLELDGIGLKLPQDWASRSVAELAAGGRQAIPAKATPMRLLRMTGIDSFILVRSLAIVTVVAFHTGLKLSLGASIVLFVFAGFSFGRLQLPAVLRADHAGRVWALLLRLIVPLVPFSLLYFAKNAFVEREAHPSMLLPYRNMAEFLDVAVLGRAPPVIQMEWLWFLHAYLQMFLVVALLLTLPAVRRALSQDIWRGLVAFFLMAEAVNLAVFLGVALRMGAVAEAAELVERLPTTILPFLAIGAMVATAATRKRQAVSLGIALAHALLCLVLLESHTEPVWLFALALCLAFPSVAMPRLLASVVVLLAAHSLMIYLTHPAANFLFGAVAGEGAYPFANILFQLGFGVAFGMVFRPILRAIGVNRVAEARITL</sequence>
<organism evidence="5 6">
    <name type="scientific">Tropicimonas aquimaris</name>
    <dbReference type="NCBI Taxonomy" id="914152"/>
    <lineage>
        <taxon>Bacteria</taxon>
        <taxon>Pseudomonadati</taxon>
        <taxon>Pseudomonadota</taxon>
        <taxon>Alphaproteobacteria</taxon>
        <taxon>Rhodobacterales</taxon>
        <taxon>Roseobacteraceae</taxon>
        <taxon>Tropicimonas</taxon>
    </lineage>
</organism>
<protein>
    <submittedName>
        <fullName evidence="5">AMP-binding protein</fullName>
    </submittedName>
</protein>
<feature type="domain" description="Condensation" evidence="3">
    <location>
        <begin position="12"/>
        <end position="407"/>
    </location>
</feature>
<dbReference type="Gene3D" id="3.30.300.30">
    <property type="match status" value="1"/>
</dbReference>
<dbReference type="SUPFAM" id="SSF52777">
    <property type="entry name" value="CoA-dependent acyltransferases"/>
    <property type="match status" value="2"/>
</dbReference>
<dbReference type="PANTHER" id="PTHR45527:SF1">
    <property type="entry name" value="FATTY ACID SYNTHASE"/>
    <property type="match status" value="1"/>
</dbReference>
<evidence type="ECO:0000259" key="3">
    <source>
        <dbReference type="Pfam" id="PF00668"/>
    </source>
</evidence>
<comment type="caution">
    <text evidence="5">The sequence shown here is derived from an EMBL/GenBank/DDBJ whole genome shotgun (WGS) entry which is preliminary data.</text>
</comment>
<dbReference type="SUPFAM" id="SSF56801">
    <property type="entry name" value="Acetyl-CoA synthetase-like"/>
    <property type="match status" value="1"/>
</dbReference>
<dbReference type="SUPFAM" id="SSF47336">
    <property type="entry name" value="ACP-like"/>
    <property type="match status" value="1"/>
</dbReference>
<keyword evidence="6" id="KW-1185">Reference proteome</keyword>
<accession>A0ABW3ITM1</accession>
<feature type="transmembrane region" description="Helical" evidence="1">
    <location>
        <begin position="1120"/>
        <end position="1143"/>
    </location>
</feature>
<feature type="transmembrane region" description="Helical" evidence="1">
    <location>
        <begin position="1237"/>
        <end position="1254"/>
    </location>
</feature>
<evidence type="ECO:0000256" key="1">
    <source>
        <dbReference type="SAM" id="Phobius"/>
    </source>
</evidence>
<feature type="domain" description="AMP-dependent synthetase/ligase" evidence="2">
    <location>
        <begin position="436"/>
        <end position="765"/>
    </location>
</feature>
<dbReference type="Gene3D" id="3.30.559.10">
    <property type="entry name" value="Chloramphenicol acetyltransferase-like domain"/>
    <property type="match status" value="1"/>
</dbReference>
<feature type="transmembrane region" description="Helical" evidence="1">
    <location>
        <begin position="1027"/>
        <end position="1048"/>
    </location>
</feature>
<reference evidence="6" key="1">
    <citation type="journal article" date="2019" name="Int. J. Syst. Evol. Microbiol.">
        <title>The Global Catalogue of Microorganisms (GCM) 10K type strain sequencing project: providing services to taxonomists for standard genome sequencing and annotation.</title>
        <authorList>
            <consortium name="The Broad Institute Genomics Platform"/>
            <consortium name="The Broad Institute Genome Sequencing Center for Infectious Disease"/>
            <person name="Wu L."/>
            <person name="Ma J."/>
        </authorList>
    </citation>
    <scope>NUCLEOTIDE SEQUENCE [LARGE SCALE GENOMIC DNA]</scope>
    <source>
        <strain evidence="6">CCUG 60524</strain>
    </source>
</reference>
<dbReference type="Proteomes" id="UP001597108">
    <property type="component" value="Unassembled WGS sequence"/>
</dbReference>